<accession>A0A077M6F7</accession>
<name>A0A077M6F7_9MICO</name>
<evidence type="ECO:0000313" key="1">
    <source>
        <dbReference type="EMBL" id="CCH79739.1"/>
    </source>
</evidence>
<keyword evidence="2" id="KW-1185">Reference proteome</keyword>
<dbReference type="EMBL" id="CAJB01000387">
    <property type="protein sequence ID" value="CCH79739.1"/>
    <property type="molecule type" value="Genomic_DNA"/>
</dbReference>
<reference evidence="1 2" key="1">
    <citation type="journal article" date="2013" name="ISME J.">
        <title>A metabolic model for members of the genus Tetrasphaera involved in enhanced biological phosphorus removal.</title>
        <authorList>
            <person name="Kristiansen R."/>
            <person name="Nguyen H.T.T."/>
            <person name="Saunders A.M."/>
            <person name="Nielsen J.L."/>
            <person name="Wimmer R."/>
            <person name="Le V.Q."/>
            <person name="McIlroy S.J."/>
            <person name="Petrovski S."/>
            <person name="Seviour R.J."/>
            <person name="Calteau A."/>
            <person name="Nielsen K.L."/>
            <person name="Nielsen P.H."/>
        </authorList>
    </citation>
    <scope>NUCLEOTIDE SEQUENCE [LARGE SCALE GENOMIC DNA]</scope>
    <source>
        <strain evidence="1 2">T1-X7</strain>
    </source>
</reference>
<organism evidence="1 2">
    <name type="scientific">Nostocoides japonicum T1-X7</name>
    <dbReference type="NCBI Taxonomy" id="1194083"/>
    <lineage>
        <taxon>Bacteria</taxon>
        <taxon>Bacillati</taxon>
        <taxon>Actinomycetota</taxon>
        <taxon>Actinomycetes</taxon>
        <taxon>Micrococcales</taxon>
        <taxon>Intrasporangiaceae</taxon>
        <taxon>Nostocoides</taxon>
    </lineage>
</organism>
<protein>
    <submittedName>
        <fullName evidence="1">Uncharacterized protein</fullName>
    </submittedName>
</protein>
<comment type="caution">
    <text evidence="1">The sequence shown here is derived from an EMBL/GenBank/DDBJ whole genome shotgun (WGS) entry which is preliminary data.</text>
</comment>
<gene>
    <name evidence="1" type="ORF">BN12_550022</name>
</gene>
<evidence type="ECO:0000313" key="2">
    <source>
        <dbReference type="Proteomes" id="UP000035721"/>
    </source>
</evidence>
<sequence length="65" mass="6872">MSRCRRTAVGVRPRSEARTAVVTGPCSLMVRSTRSRVRDSWLSAGSGPVVAGSAGLRTGISTHRC</sequence>
<dbReference type="AlphaFoldDB" id="A0A077M6F7"/>
<proteinExistence type="predicted"/>
<dbReference type="Proteomes" id="UP000035721">
    <property type="component" value="Unassembled WGS sequence"/>
</dbReference>